<dbReference type="EMBL" id="JAAWWB010000019">
    <property type="protein sequence ID" value="KAG6760427.1"/>
    <property type="molecule type" value="Genomic_DNA"/>
</dbReference>
<feature type="transmembrane region" description="Helical" evidence="1">
    <location>
        <begin position="67"/>
        <end position="87"/>
    </location>
</feature>
<dbReference type="AlphaFoldDB" id="A0A8X7Z3T9"/>
<evidence type="ECO:0000256" key="1">
    <source>
        <dbReference type="SAM" id="Phobius"/>
    </source>
</evidence>
<organism evidence="2 3">
    <name type="scientific">Populus tomentosa</name>
    <name type="common">Chinese white poplar</name>
    <dbReference type="NCBI Taxonomy" id="118781"/>
    <lineage>
        <taxon>Eukaryota</taxon>
        <taxon>Viridiplantae</taxon>
        <taxon>Streptophyta</taxon>
        <taxon>Embryophyta</taxon>
        <taxon>Tracheophyta</taxon>
        <taxon>Spermatophyta</taxon>
        <taxon>Magnoliopsida</taxon>
        <taxon>eudicotyledons</taxon>
        <taxon>Gunneridae</taxon>
        <taxon>Pentapetalae</taxon>
        <taxon>rosids</taxon>
        <taxon>fabids</taxon>
        <taxon>Malpighiales</taxon>
        <taxon>Salicaceae</taxon>
        <taxon>Saliceae</taxon>
        <taxon>Populus</taxon>
    </lineage>
</organism>
<keyword evidence="1" id="KW-0812">Transmembrane</keyword>
<name>A0A8X7Z3T9_POPTO</name>
<keyword evidence="3" id="KW-1185">Reference proteome</keyword>
<protein>
    <submittedName>
        <fullName evidence="2">Uncharacterized protein</fullName>
    </submittedName>
</protein>
<sequence length="116" mass="12760">MICEQPWRDFGKQDCMNIQLELELGCSRYVARFGGVETSQGSEGTPHKVNCPVDSLKYLPFLRDISLPFWSLSIALCAVFLLSTILLKLRAFADAGTCATYTGCSDEQVRGGGECL</sequence>
<accession>A0A8X7Z3T9</accession>
<keyword evidence="1" id="KW-0472">Membrane</keyword>
<comment type="caution">
    <text evidence="2">The sequence shown here is derived from an EMBL/GenBank/DDBJ whole genome shotgun (WGS) entry which is preliminary data.</text>
</comment>
<evidence type="ECO:0000313" key="2">
    <source>
        <dbReference type="EMBL" id="KAG6760427.1"/>
    </source>
</evidence>
<proteinExistence type="predicted"/>
<evidence type="ECO:0000313" key="3">
    <source>
        <dbReference type="Proteomes" id="UP000886885"/>
    </source>
</evidence>
<dbReference type="Proteomes" id="UP000886885">
    <property type="component" value="Chromosome 10A"/>
</dbReference>
<reference evidence="2" key="1">
    <citation type="journal article" date="2020" name="bioRxiv">
        <title>Hybrid origin of Populus tomentosa Carr. identified through genome sequencing and phylogenomic analysis.</title>
        <authorList>
            <person name="An X."/>
            <person name="Gao K."/>
            <person name="Chen Z."/>
            <person name="Li J."/>
            <person name="Yang X."/>
            <person name="Yang X."/>
            <person name="Zhou J."/>
            <person name="Guo T."/>
            <person name="Zhao T."/>
            <person name="Huang S."/>
            <person name="Miao D."/>
            <person name="Khan W.U."/>
            <person name="Rao P."/>
            <person name="Ye M."/>
            <person name="Lei B."/>
            <person name="Liao W."/>
            <person name="Wang J."/>
            <person name="Ji L."/>
            <person name="Li Y."/>
            <person name="Guo B."/>
            <person name="Mustafa N.S."/>
            <person name="Li S."/>
            <person name="Yun Q."/>
            <person name="Keller S.R."/>
            <person name="Mao J."/>
            <person name="Zhang R."/>
            <person name="Strauss S.H."/>
        </authorList>
    </citation>
    <scope>NUCLEOTIDE SEQUENCE</scope>
    <source>
        <strain evidence="2">GM15</strain>
        <tissue evidence="2">Leaf</tissue>
    </source>
</reference>
<keyword evidence="1" id="KW-1133">Transmembrane helix</keyword>
<gene>
    <name evidence="2" type="ORF">POTOM_036949</name>
</gene>